<accession>A0A560FPK8</accession>
<dbReference type="EMBL" id="VITN01000002">
    <property type="protein sequence ID" value="TWB23537.1"/>
    <property type="molecule type" value="Genomic_DNA"/>
</dbReference>
<comment type="caution">
    <text evidence="30">The sequence shown here is derived from an EMBL/GenBank/DDBJ whole genome shotgun (WGS) entry which is preliminary data.</text>
</comment>
<evidence type="ECO:0000256" key="8">
    <source>
        <dbReference type="ARBA" id="ARBA00022519"/>
    </source>
</evidence>
<dbReference type="InterPro" id="IPR036950">
    <property type="entry name" value="PBP_transglycosylase"/>
</dbReference>
<evidence type="ECO:0000256" key="16">
    <source>
        <dbReference type="ARBA" id="ARBA00022968"/>
    </source>
</evidence>
<evidence type="ECO:0000256" key="19">
    <source>
        <dbReference type="ARBA" id="ARBA00023136"/>
    </source>
</evidence>
<dbReference type="Proteomes" id="UP000319859">
    <property type="component" value="Unassembled WGS sequence"/>
</dbReference>
<keyword evidence="9" id="KW-0121">Carboxypeptidase</keyword>
<dbReference type="EC" id="3.4.16.4" evidence="5"/>
<evidence type="ECO:0000256" key="3">
    <source>
        <dbReference type="ARBA" id="ARBA00007090"/>
    </source>
</evidence>
<dbReference type="GO" id="GO:0008955">
    <property type="term" value="F:peptidoglycan glycosyltransferase activity"/>
    <property type="evidence" value="ECO:0007669"/>
    <property type="project" value="UniProtKB-EC"/>
</dbReference>
<gene>
    <name evidence="30" type="ORF">FBZ89_102293</name>
</gene>
<dbReference type="Pfam" id="PF00905">
    <property type="entry name" value="Transpeptidase"/>
    <property type="match status" value="1"/>
</dbReference>
<keyword evidence="18" id="KW-1133">Transmembrane helix</keyword>
<dbReference type="FunFam" id="1.10.3810.10:FF:000003">
    <property type="entry name" value="Penicillin-binding protein 1a"/>
    <property type="match status" value="1"/>
</dbReference>
<dbReference type="InterPro" id="IPR012338">
    <property type="entry name" value="Beta-lactam/transpept-like"/>
</dbReference>
<evidence type="ECO:0000256" key="18">
    <source>
        <dbReference type="ARBA" id="ARBA00022989"/>
    </source>
</evidence>
<dbReference type="SUPFAM" id="SSF56601">
    <property type="entry name" value="beta-lactamase/transpeptidase-like"/>
    <property type="match status" value="1"/>
</dbReference>
<keyword evidence="7" id="KW-1003">Cell membrane</keyword>
<evidence type="ECO:0000256" key="7">
    <source>
        <dbReference type="ARBA" id="ARBA00022475"/>
    </source>
</evidence>
<evidence type="ECO:0000259" key="28">
    <source>
        <dbReference type="Pfam" id="PF00912"/>
    </source>
</evidence>
<keyword evidence="13" id="KW-0812">Transmembrane</keyword>
<keyword evidence="20" id="KW-0046">Antibiotic resistance</keyword>
<evidence type="ECO:0000313" key="30">
    <source>
        <dbReference type="EMBL" id="TWB23537.1"/>
    </source>
</evidence>
<comment type="pathway">
    <text evidence="26">Glycan biosynthesis.</text>
</comment>
<dbReference type="PROSITE" id="PS51257">
    <property type="entry name" value="PROKAR_LIPOPROTEIN"/>
    <property type="match status" value="1"/>
</dbReference>
<dbReference type="PANTHER" id="PTHR32282">
    <property type="entry name" value="BINDING PROTEIN TRANSPEPTIDASE, PUTATIVE-RELATED"/>
    <property type="match status" value="1"/>
</dbReference>
<dbReference type="InterPro" id="IPR031376">
    <property type="entry name" value="PCB_OB"/>
</dbReference>
<dbReference type="SUPFAM" id="SSF53955">
    <property type="entry name" value="Lysozyme-like"/>
    <property type="match status" value="1"/>
</dbReference>
<keyword evidence="22" id="KW-0961">Cell wall biogenesis/degradation</keyword>
<keyword evidence="14" id="KW-0378">Hydrolase</keyword>
<evidence type="ECO:0000259" key="27">
    <source>
        <dbReference type="Pfam" id="PF00905"/>
    </source>
</evidence>
<organism evidence="30 31">
    <name type="scientific">Nitrospirillum amazonense</name>
    <dbReference type="NCBI Taxonomy" id="28077"/>
    <lineage>
        <taxon>Bacteria</taxon>
        <taxon>Pseudomonadati</taxon>
        <taxon>Pseudomonadota</taxon>
        <taxon>Alphaproteobacteria</taxon>
        <taxon>Rhodospirillales</taxon>
        <taxon>Azospirillaceae</taxon>
        <taxon>Nitrospirillum</taxon>
    </lineage>
</organism>
<evidence type="ECO:0000256" key="5">
    <source>
        <dbReference type="ARBA" id="ARBA00012448"/>
    </source>
</evidence>
<evidence type="ECO:0000256" key="6">
    <source>
        <dbReference type="ARBA" id="ARBA00018638"/>
    </source>
</evidence>
<dbReference type="AlphaFoldDB" id="A0A560FPK8"/>
<dbReference type="GO" id="GO:0030288">
    <property type="term" value="C:outer membrane-bounded periplasmic space"/>
    <property type="evidence" value="ECO:0007669"/>
    <property type="project" value="TreeGrafter"/>
</dbReference>
<sequence>MRILVKLLVLLLILAGVGCVGLYLGYRHYAADLPDYHQLVDYQPPTATRVQAGDGRLIAEFAAERRVFVPISLIPKRVRQAFVSAEDQNFYQHGGVDWLAIARAMATNVERVGQDKRPIGASTITQQVTRLFLLNNEVSYVRKIKEAILSYRIEEALSKDRILELYLNEIFLGNRSFGVAAAALNYFNKSLDELTVDEAAFLASLPKAPDRYYRDRFHDAAIARRNYVLGRMAEDGYITAAEAKEAQGRQLVFRDRHSEGQVDADYFVEEVRRELLSVYGESKLYEGGLSIRTTLDPKLQQAAVEALRHGLEAFDRRKGWRGAVAHFDGPANWQDQLAKATLPAGGERWQLAMVLKADGEDASIGLKDGSQGKLQPADVRWAKRANALTPGDLIMVDAAMSEAKPASKGQKAEEPAPIPGVYALRQIPELQGAVVAMDPRTGRVLAMSGGFSARISAFNRATQANRQPGSAFKPFVYLAALDRGFTPSSLVLDAPFSLEQGAGQEKWRPSNYTDQFYGPTPLRVGIEKSRNVMTVRLAQNIGMPAVVNEAKLFGISDHLAPELSMALGAGETTVLKLTTAYAMLDNGGKRITPTFVDRVQDASGKTIYRHDQRACEGCALTPGSVAPTADVGAVPDVPDTREQIEDPRTVYQIVNILQGVVDRGTAAALRVLGKTLAGKTGTTNDSQDAWFVGFSPDLVFGVFTGYDQPRSLGDHETGASVAVPIFKEFMATALADKPSLPFRVPPGVRLVRVNPETGRLAEPGDRKAIWEAFIPGTEPKGGEGVLDGGDGGSVWVQATTAAQQQSTQMGTGTGTVY</sequence>
<dbReference type="InterPro" id="IPR001460">
    <property type="entry name" value="PCN-bd_Tpept"/>
</dbReference>
<comment type="subcellular location">
    <subcellularLocation>
        <location evidence="1">Cell inner membrane</location>
        <topology evidence="1">Single-pass type II membrane protein</topology>
    </subcellularLocation>
</comment>
<evidence type="ECO:0000256" key="23">
    <source>
        <dbReference type="ARBA" id="ARBA00034000"/>
    </source>
</evidence>
<evidence type="ECO:0000256" key="26">
    <source>
        <dbReference type="ARBA" id="ARBA00060592"/>
    </source>
</evidence>
<evidence type="ECO:0000256" key="4">
    <source>
        <dbReference type="ARBA" id="ARBA00007739"/>
    </source>
</evidence>
<dbReference type="InterPro" id="IPR023346">
    <property type="entry name" value="Lysozyme-like_dom_sf"/>
</dbReference>
<dbReference type="GO" id="GO:0009002">
    <property type="term" value="F:serine-type D-Ala-D-Ala carboxypeptidase activity"/>
    <property type="evidence" value="ECO:0007669"/>
    <property type="project" value="UniProtKB-EC"/>
</dbReference>
<evidence type="ECO:0000256" key="10">
    <source>
        <dbReference type="ARBA" id="ARBA00022670"/>
    </source>
</evidence>
<evidence type="ECO:0000313" key="31">
    <source>
        <dbReference type="Proteomes" id="UP000319859"/>
    </source>
</evidence>
<proteinExistence type="inferred from homology"/>
<feature type="domain" description="Penicillin-binding protein OB-like" evidence="29">
    <location>
        <begin position="320"/>
        <end position="429"/>
    </location>
</feature>
<evidence type="ECO:0000256" key="11">
    <source>
        <dbReference type="ARBA" id="ARBA00022676"/>
    </source>
</evidence>
<feature type="domain" description="Glycosyl transferase family 51" evidence="28">
    <location>
        <begin position="55"/>
        <end position="232"/>
    </location>
</feature>
<dbReference type="Gene3D" id="1.10.3810.10">
    <property type="entry name" value="Biosynthetic peptidoglycan transglycosylase-like"/>
    <property type="match status" value="1"/>
</dbReference>
<keyword evidence="11" id="KW-0328">Glycosyltransferase</keyword>
<evidence type="ECO:0000256" key="20">
    <source>
        <dbReference type="ARBA" id="ARBA00023251"/>
    </source>
</evidence>
<comment type="catalytic activity">
    <reaction evidence="25">
        <text>[GlcNAc-(1-&gt;4)-Mur2Ac(oyl-L-Ala-gamma-D-Glu-L-Lys-D-Ala-D-Ala)](n)-di-trans,octa-cis-undecaprenyl diphosphate + beta-D-GlcNAc-(1-&gt;4)-Mur2Ac(oyl-L-Ala-gamma-D-Glu-L-Lys-D-Ala-D-Ala)-di-trans,octa-cis-undecaprenyl diphosphate = [GlcNAc-(1-&gt;4)-Mur2Ac(oyl-L-Ala-gamma-D-Glu-L-Lys-D-Ala-D-Ala)](n+1)-di-trans,octa-cis-undecaprenyl diphosphate + di-trans,octa-cis-undecaprenyl diphosphate + H(+)</text>
        <dbReference type="Rhea" id="RHEA:23708"/>
        <dbReference type="Rhea" id="RHEA-COMP:9602"/>
        <dbReference type="Rhea" id="RHEA-COMP:9603"/>
        <dbReference type="ChEBI" id="CHEBI:15378"/>
        <dbReference type="ChEBI" id="CHEBI:58405"/>
        <dbReference type="ChEBI" id="CHEBI:60033"/>
        <dbReference type="ChEBI" id="CHEBI:78435"/>
        <dbReference type="EC" id="2.4.99.28"/>
    </reaction>
</comment>
<feature type="domain" description="Penicillin-binding protein transpeptidase" evidence="27">
    <location>
        <begin position="432"/>
        <end position="730"/>
    </location>
</feature>
<dbReference type="PANTHER" id="PTHR32282:SF27">
    <property type="entry name" value="PENICILLIN-BINDING PROTEIN 1A"/>
    <property type="match status" value="1"/>
</dbReference>
<dbReference type="GO" id="GO:0046677">
    <property type="term" value="P:response to antibiotic"/>
    <property type="evidence" value="ECO:0007669"/>
    <property type="project" value="UniProtKB-KW"/>
</dbReference>
<evidence type="ECO:0000256" key="2">
    <source>
        <dbReference type="ARBA" id="ARBA00004752"/>
    </source>
</evidence>
<keyword evidence="8" id="KW-0997">Cell inner membrane</keyword>
<evidence type="ECO:0000256" key="1">
    <source>
        <dbReference type="ARBA" id="ARBA00004249"/>
    </source>
</evidence>
<dbReference type="GO" id="GO:0008360">
    <property type="term" value="P:regulation of cell shape"/>
    <property type="evidence" value="ECO:0007669"/>
    <property type="project" value="UniProtKB-KW"/>
</dbReference>
<dbReference type="UniPathway" id="UPA00219"/>
<evidence type="ECO:0000256" key="9">
    <source>
        <dbReference type="ARBA" id="ARBA00022645"/>
    </source>
</evidence>
<evidence type="ECO:0000256" key="12">
    <source>
        <dbReference type="ARBA" id="ARBA00022679"/>
    </source>
</evidence>
<dbReference type="InterPro" id="IPR012340">
    <property type="entry name" value="NA-bd_OB-fold"/>
</dbReference>
<dbReference type="RefSeq" id="WP_246172024.1">
    <property type="nucleotide sequence ID" value="NZ_VITN01000002.1"/>
</dbReference>
<protein>
    <recommendedName>
        <fullName evidence="6">Penicillin-binding protein 1A</fullName>
        <ecNumber evidence="24">2.4.99.28</ecNumber>
        <ecNumber evidence="5">3.4.16.4</ecNumber>
    </recommendedName>
</protein>
<dbReference type="InterPro" id="IPR050396">
    <property type="entry name" value="Glycosyltr_51/Transpeptidase"/>
</dbReference>
<evidence type="ECO:0000256" key="15">
    <source>
        <dbReference type="ARBA" id="ARBA00022960"/>
    </source>
</evidence>
<evidence type="ECO:0000256" key="25">
    <source>
        <dbReference type="ARBA" id="ARBA00049902"/>
    </source>
</evidence>
<name>A0A560FPK8_9PROT</name>
<keyword evidence="15" id="KW-0133">Cell shape</keyword>
<comment type="similarity">
    <text evidence="4">In the N-terminal section; belongs to the glycosyltransferase 51 family.</text>
</comment>
<dbReference type="EC" id="2.4.99.28" evidence="24"/>
<dbReference type="GO" id="GO:0071555">
    <property type="term" value="P:cell wall organization"/>
    <property type="evidence" value="ECO:0007669"/>
    <property type="project" value="UniProtKB-KW"/>
</dbReference>
<dbReference type="GO" id="GO:0009252">
    <property type="term" value="P:peptidoglycan biosynthetic process"/>
    <property type="evidence" value="ECO:0007669"/>
    <property type="project" value="UniProtKB-UniPathway"/>
</dbReference>
<evidence type="ECO:0000256" key="17">
    <source>
        <dbReference type="ARBA" id="ARBA00022984"/>
    </source>
</evidence>
<keyword evidence="17" id="KW-0573">Peptidoglycan synthesis</keyword>
<dbReference type="GO" id="GO:0008658">
    <property type="term" value="F:penicillin binding"/>
    <property type="evidence" value="ECO:0007669"/>
    <property type="project" value="InterPro"/>
</dbReference>
<comment type="catalytic activity">
    <reaction evidence="23">
        <text>Preferential cleavage: (Ac)2-L-Lys-D-Ala-|-D-Ala. Also transpeptidation of peptidyl-alanyl moieties that are N-acyl substituents of D-alanine.</text>
        <dbReference type="EC" id="3.4.16.4"/>
    </reaction>
</comment>
<keyword evidence="21" id="KW-0511">Multifunctional enzyme</keyword>
<dbReference type="Pfam" id="PF17092">
    <property type="entry name" value="PCB_OB"/>
    <property type="match status" value="1"/>
</dbReference>
<dbReference type="GO" id="GO:0005886">
    <property type="term" value="C:plasma membrane"/>
    <property type="evidence" value="ECO:0007669"/>
    <property type="project" value="UniProtKB-SubCell"/>
</dbReference>
<keyword evidence="16" id="KW-0735">Signal-anchor</keyword>
<dbReference type="InterPro" id="IPR001264">
    <property type="entry name" value="Glyco_trans_51"/>
</dbReference>
<dbReference type="Pfam" id="PF00912">
    <property type="entry name" value="Transgly"/>
    <property type="match status" value="1"/>
</dbReference>
<comment type="pathway">
    <text evidence="2">Cell wall biogenesis; peptidoglycan biosynthesis.</text>
</comment>
<keyword evidence="19" id="KW-0472">Membrane</keyword>
<evidence type="ECO:0000259" key="29">
    <source>
        <dbReference type="Pfam" id="PF17092"/>
    </source>
</evidence>
<dbReference type="GO" id="GO:0006508">
    <property type="term" value="P:proteolysis"/>
    <property type="evidence" value="ECO:0007669"/>
    <property type="project" value="UniProtKB-KW"/>
</dbReference>
<evidence type="ECO:0000256" key="13">
    <source>
        <dbReference type="ARBA" id="ARBA00022692"/>
    </source>
</evidence>
<reference evidence="30 31" key="1">
    <citation type="submission" date="2019-06" db="EMBL/GenBank/DDBJ databases">
        <title>Genomic Encyclopedia of Type Strains, Phase IV (KMG-V): Genome sequencing to study the core and pangenomes of soil and plant-associated prokaryotes.</title>
        <authorList>
            <person name="Whitman W."/>
        </authorList>
    </citation>
    <scope>NUCLEOTIDE SEQUENCE [LARGE SCALE GENOMIC DNA]</scope>
    <source>
        <strain evidence="30 31">BR 11880</strain>
    </source>
</reference>
<dbReference type="Gene3D" id="3.40.710.10">
    <property type="entry name" value="DD-peptidase/beta-lactamase superfamily"/>
    <property type="match status" value="2"/>
</dbReference>
<comment type="similarity">
    <text evidence="3">In the C-terminal section; belongs to the transpeptidase family.</text>
</comment>
<keyword evidence="12" id="KW-0808">Transferase</keyword>
<evidence type="ECO:0000256" key="21">
    <source>
        <dbReference type="ARBA" id="ARBA00023268"/>
    </source>
</evidence>
<evidence type="ECO:0000256" key="14">
    <source>
        <dbReference type="ARBA" id="ARBA00022801"/>
    </source>
</evidence>
<dbReference type="Gene3D" id="2.40.50.140">
    <property type="entry name" value="Nucleic acid-binding proteins"/>
    <property type="match status" value="1"/>
</dbReference>
<evidence type="ECO:0000256" key="24">
    <source>
        <dbReference type="ARBA" id="ARBA00044770"/>
    </source>
</evidence>
<evidence type="ECO:0000256" key="22">
    <source>
        <dbReference type="ARBA" id="ARBA00023316"/>
    </source>
</evidence>
<keyword evidence="10" id="KW-0645">Protease</keyword>
<dbReference type="NCBIfam" id="TIGR02074">
    <property type="entry name" value="PBP_1a_fam"/>
    <property type="match status" value="1"/>
</dbReference>